<evidence type="ECO:0000313" key="1">
    <source>
        <dbReference type="EMBL" id="SHE67346.1"/>
    </source>
</evidence>
<gene>
    <name evidence="1" type="ORF">SAMN05444392_102322</name>
</gene>
<name>A0A1M4VED5_9BACL</name>
<sequence>MNKLYCLGRLDWDYEEDSEFIVIAESEEEARQIVYKSEFQTEGKYYWHEWLDSKRSTCKEVPFKKGIVVRHWERG</sequence>
<dbReference type="RefSeq" id="WP_139278995.1">
    <property type="nucleotide sequence ID" value="NZ_FQVL01000002.1"/>
</dbReference>
<protein>
    <submittedName>
        <fullName evidence="1">Uncharacterized protein</fullName>
    </submittedName>
</protein>
<reference evidence="1 2" key="1">
    <citation type="submission" date="2016-11" db="EMBL/GenBank/DDBJ databases">
        <authorList>
            <person name="Jaros S."/>
            <person name="Januszkiewicz K."/>
            <person name="Wedrychowicz H."/>
        </authorList>
    </citation>
    <scope>NUCLEOTIDE SEQUENCE [LARGE SCALE GENOMIC DNA]</scope>
    <source>
        <strain evidence="1 2">DSM 44666</strain>
    </source>
</reference>
<dbReference type="STRING" id="112248.SAMN05444392_102322"/>
<dbReference type="EMBL" id="FQVL01000002">
    <property type="protein sequence ID" value="SHE67346.1"/>
    <property type="molecule type" value="Genomic_DNA"/>
</dbReference>
<dbReference type="Proteomes" id="UP000184476">
    <property type="component" value="Unassembled WGS sequence"/>
</dbReference>
<accession>A0A1M4VED5</accession>
<organism evidence="1 2">
    <name type="scientific">Seinonella peptonophila</name>
    <dbReference type="NCBI Taxonomy" id="112248"/>
    <lineage>
        <taxon>Bacteria</taxon>
        <taxon>Bacillati</taxon>
        <taxon>Bacillota</taxon>
        <taxon>Bacilli</taxon>
        <taxon>Bacillales</taxon>
        <taxon>Thermoactinomycetaceae</taxon>
        <taxon>Seinonella</taxon>
    </lineage>
</organism>
<dbReference type="AlphaFoldDB" id="A0A1M4VED5"/>
<proteinExistence type="predicted"/>
<evidence type="ECO:0000313" key="2">
    <source>
        <dbReference type="Proteomes" id="UP000184476"/>
    </source>
</evidence>
<keyword evidence="2" id="KW-1185">Reference proteome</keyword>